<evidence type="ECO:0000256" key="5">
    <source>
        <dbReference type="ARBA" id="ARBA00022553"/>
    </source>
</evidence>
<evidence type="ECO:0000256" key="4">
    <source>
        <dbReference type="ARBA" id="ARBA00022475"/>
    </source>
</evidence>
<dbReference type="Pfam" id="PF02518">
    <property type="entry name" value="HATPase_c"/>
    <property type="match status" value="1"/>
</dbReference>
<evidence type="ECO:0000256" key="12">
    <source>
        <dbReference type="PROSITE-ProRule" id="PRU00169"/>
    </source>
</evidence>
<keyword evidence="5 12" id="KW-0597">Phosphoprotein</keyword>
<dbReference type="CDD" id="cd17546">
    <property type="entry name" value="REC_hyHK_CKI1_RcsC-like"/>
    <property type="match status" value="1"/>
</dbReference>
<organism evidence="17 18">
    <name type="scientific">Methylobacterium persicinum</name>
    <dbReference type="NCBI Taxonomy" id="374426"/>
    <lineage>
        <taxon>Bacteria</taxon>
        <taxon>Pseudomonadati</taxon>
        <taxon>Pseudomonadota</taxon>
        <taxon>Alphaproteobacteria</taxon>
        <taxon>Hyphomicrobiales</taxon>
        <taxon>Methylobacteriaceae</taxon>
        <taxon>Methylobacterium</taxon>
    </lineage>
</organism>
<evidence type="ECO:0000313" key="18">
    <source>
        <dbReference type="Proteomes" id="UP001236369"/>
    </source>
</evidence>
<dbReference type="Pfam" id="PF00512">
    <property type="entry name" value="HisKA"/>
    <property type="match status" value="1"/>
</dbReference>
<dbReference type="InterPro" id="IPR004358">
    <property type="entry name" value="Sig_transdc_His_kin-like_C"/>
</dbReference>
<dbReference type="InterPro" id="IPR000700">
    <property type="entry name" value="PAS-assoc_C"/>
</dbReference>
<comment type="caution">
    <text evidence="17">The sequence shown here is derived from an EMBL/GenBank/DDBJ whole genome shotgun (WGS) entry which is preliminary data.</text>
</comment>
<dbReference type="InterPro" id="IPR036890">
    <property type="entry name" value="HATPase_C_sf"/>
</dbReference>
<feature type="domain" description="PAC" evidence="16">
    <location>
        <begin position="237"/>
        <end position="289"/>
    </location>
</feature>
<proteinExistence type="predicted"/>
<dbReference type="Gene3D" id="1.10.287.130">
    <property type="match status" value="1"/>
</dbReference>
<dbReference type="CDD" id="cd00130">
    <property type="entry name" value="PAS"/>
    <property type="match status" value="3"/>
</dbReference>
<dbReference type="Pfam" id="PF13426">
    <property type="entry name" value="PAS_9"/>
    <property type="match status" value="1"/>
</dbReference>
<keyword evidence="9" id="KW-1133">Transmembrane helix</keyword>
<dbReference type="InterPro" id="IPR005467">
    <property type="entry name" value="His_kinase_dom"/>
</dbReference>
<gene>
    <name evidence="17" type="ORF">QO016_003721</name>
</gene>
<dbReference type="Pfam" id="PF00072">
    <property type="entry name" value="Response_reg"/>
    <property type="match status" value="1"/>
</dbReference>
<dbReference type="InterPro" id="IPR035965">
    <property type="entry name" value="PAS-like_dom_sf"/>
</dbReference>
<feature type="domain" description="Histidine kinase" evidence="13">
    <location>
        <begin position="613"/>
        <end position="835"/>
    </location>
</feature>
<dbReference type="PRINTS" id="PR00344">
    <property type="entry name" value="BCTRLSENSOR"/>
</dbReference>
<dbReference type="InterPro" id="IPR001610">
    <property type="entry name" value="PAC"/>
</dbReference>
<dbReference type="Gene3D" id="2.10.70.100">
    <property type="match status" value="1"/>
</dbReference>
<dbReference type="PANTHER" id="PTHR45339:SF1">
    <property type="entry name" value="HYBRID SIGNAL TRANSDUCTION HISTIDINE KINASE J"/>
    <property type="match status" value="1"/>
</dbReference>
<keyword evidence="18" id="KW-1185">Reference proteome</keyword>
<feature type="modified residue" description="4-aspartylphosphate" evidence="12">
    <location>
        <position position="905"/>
    </location>
</feature>
<keyword evidence="11" id="KW-0472">Membrane</keyword>
<dbReference type="Gene3D" id="3.40.50.2300">
    <property type="match status" value="1"/>
</dbReference>
<sequence>MDRAAHVPPQPTIPRCHGGAVLDTACTVARTMLAAPAAFAVLDQADGLCLDGLSGIDHAGASLIAQSPEFRIGLARSGEAALVKGLPGFAFCACAPLHGGDGGWIGALCVIDPAERPGPDEAAWGRLAEAAQLASGALRAQQAERRLAHSEARHAHAQAARRIAEETASFGHWRLDVATRTLAWSAGIAAIFGRNALLEPVPLETHCGFYHPDDRDDVRGRMMLALEGRGRLPRGGYEHRSRVVRPDGEIRHVGVRGIDERDSAGRLVAIHGVCLDLTDRARSEKALEEAGGLLRETERRYRLLAEHASDIIVFSDLDTTRRYVSPAVTPILGYDPAELTGTRPLEFVHPDDMPIFDGAVEALCRDGRTPAPTVLRYRHRDGHWVWLELAFALVREPGSGEPEGYVITLRDVSARVAAEETARRGAAEDWADAEARLQAMQAQTDFTTAASAAILAQLAEGVIVTDEGGRITLVNAAAAAIHGVSRLDIEPGAYSDTYHLFTEDGEPYPPLDLPLARAVRGETVRDARWRIRRPDGAEVIAVGNAQPLWGADGGRIGAVLTVRDDTARDAAEGALRTLNATLAQRVTERTREAEAARELAEAGSRAKSEFLASMSHEIRTPLNGIIGYADLLLDEEGIGGRLRQYAERIRSAGAALLTVVNDVLDVSRIEAGQIEIACRPFAPAILIDNTLSIVRGLAEAKGLALGVSLDDAMPDWLSGDEDRLRQVLLNLLNNAIKFTPSGRVDLTVAVTGTRDDTVGIEFRVSDTGIGIPADKHDRLFRRFSQVDGSYRRAHDGAGLGLSICKSLVELMGGAVSVDSAEGQGSTFRFTVALPRAGVPAAAARDPGDRQARRPRRLLLAEDVPLNQELACAILEGAGHVVDVVPDGAAAVRAVETGVYDLVLMDVQMPVMDGVSATRQIRALDGPASRVPVVALTANVLPQQVAEFREAGMVGHVGKPFGRADLLDTIDRCTGEGVACVPSRPVPEAAALDAIADVVGREKVQDLLESLARELDARFGTAAAPQPRDGVAQDAHAMIAAASMLGFSDLARLCRDVEAVCRSGRDFAPALADLRRHCAAIITEIGLGHAA</sequence>
<dbReference type="PROSITE" id="PS50110">
    <property type="entry name" value="RESPONSE_REGULATORY"/>
    <property type="match status" value="1"/>
</dbReference>
<dbReference type="Proteomes" id="UP001236369">
    <property type="component" value="Unassembled WGS sequence"/>
</dbReference>
<dbReference type="EMBL" id="JAUSVV010000010">
    <property type="protein sequence ID" value="MDQ0444211.1"/>
    <property type="molecule type" value="Genomic_DNA"/>
</dbReference>
<dbReference type="Gene3D" id="3.30.450.20">
    <property type="entry name" value="PAS domain"/>
    <property type="match status" value="3"/>
</dbReference>
<feature type="domain" description="PAS" evidence="15">
    <location>
        <begin position="447"/>
        <end position="489"/>
    </location>
</feature>
<evidence type="ECO:0000256" key="11">
    <source>
        <dbReference type="ARBA" id="ARBA00023136"/>
    </source>
</evidence>
<dbReference type="Gene3D" id="1.20.120.160">
    <property type="entry name" value="HPT domain"/>
    <property type="match status" value="1"/>
</dbReference>
<dbReference type="SMART" id="SM00086">
    <property type="entry name" value="PAC"/>
    <property type="match status" value="3"/>
</dbReference>
<feature type="domain" description="PAC" evidence="16">
    <location>
        <begin position="371"/>
        <end position="424"/>
    </location>
</feature>
<dbReference type="SUPFAM" id="SSF47226">
    <property type="entry name" value="Histidine-containing phosphotransfer domain, HPT domain"/>
    <property type="match status" value="1"/>
</dbReference>
<dbReference type="SMART" id="SM00388">
    <property type="entry name" value="HisKA"/>
    <property type="match status" value="1"/>
</dbReference>
<dbReference type="SMART" id="SM00448">
    <property type="entry name" value="REC"/>
    <property type="match status" value="1"/>
</dbReference>
<evidence type="ECO:0000256" key="10">
    <source>
        <dbReference type="ARBA" id="ARBA00023012"/>
    </source>
</evidence>
<feature type="domain" description="PAC" evidence="16">
    <location>
        <begin position="525"/>
        <end position="577"/>
    </location>
</feature>
<evidence type="ECO:0000256" key="7">
    <source>
        <dbReference type="ARBA" id="ARBA00022741"/>
    </source>
</evidence>
<dbReference type="InterPro" id="IPR008207">
    <property type="entry name" value="Sig_transdc_His_kin_Hpt_dom"/>
</dbReference>
<accession>A0ABU0HPH8</accession>
<name>A0ABU0HPH8_9HYPH</name>
<evidence type="ECO:0000259" key="14">
    <source>
        <dbReference type="PROSITE" id="PS50110"/>
    </source>
</evidence>
<dbReference type="SUPFAM" id="SSF55781">
    <property type="entry name" value="GAF domain-like"/>
    <property type="match status" value="1"/>
</dbReference>
<dbReference type="InterPro" id="IPR036097">
    <property type="entry name" value="HisK_dim/P_sf"/>
</dbReference>
<reference evidence="17 18" key="1">
    <citation type="submission" date="2023-07" db="EMBL/GenBank/DDBJ databases">
        <title>Genomic Encyclopedia of Type Strains, Phase IV (KMG-IV): sequencing the most valuable type-strain genomes for metagenomic binning, comparative biology and taxonomic classification.</title>
        <authorList>
            <person name="Goeker M."/>
        </authorList>
    </citation>
    <scope>NUCLEOTIDE SEQUENCE [LARGE SCALE GENOMIC DNA]</scope>
    <source>
        <strain evidence="17 18">DSM 19562</strain>
    </source>
</reference>
<evidence type="ECO:0000313" key="17">
    <source>
        <dbReference type="EMBL" id="MDQ0444211.1"/>
    </source>
</evidence>
<evidence type="ECO:0000256" key="1">
    <source>
        <dbReference type="ARBA" id="ARBA00000085"/>
    </source>
</evidence>
<dbReference type="SUPFAM" id="SSF55785">
    <property type="entry name" value="PYP-like sensor domain (PAS domain)"/>
    <property type="match status" value="3"/>
</dbReference>
<dbReference type="CDD" id="cd00082">
    <property type="entry name" value="HisKA"/>
    <property type="match status" value="1"/>
</dbReference>
<dbReference type="InterPro" id="IPR003661">
    <property type="entry name" value="HisK_dim/P_dom"/>
</dbReference>
<dbReference type="PROSITE" id="PS50109">
    <property type="entry name" value="HIS_KIN"/>
    <property type="match status" value="1"/>
</dbReference>
<dbReference type="InterPro" id="IPR036641">
    <property type="entry name" value="HPT_dom_sf"/>
</dbReference>
<dbReference type="EC" id="2.7.13.3" evidence="3"/>
<keyword evidence="6" id="KW-0812">Transmembrane</keyword>
<dbReference type="RefSeq" id="WP_238250550.1">
    <property type="nucleotide sequence ID" value="NZ_BPQX01000043.1"/>
</dbReference>
<dbReference type="SMART" id="SM00387">
    <property type="entry name" value="HATPase_c"/>
    <property type="match status" value="1"/>
</dbReference>
<dbReference type="SUPFAM" id="SSF47384">
    <property type="entry name" value="Homodimeric domain of signal transducing histidine kinase"/>
    <property type="match status" value="1"/>
</dbReference>
<dbReference type="CDD" id="cd00088">
    <property type="entry name" value="HPT"/>
    <property type="match status" value="1"/>
</dbReference>
<evidence type="ECO:0000256" key="9">
    <source>
        <dbReference type="ARBA" id="ARBA00022989"/>
    </source>
</evidence>
<evidence type="ECO:0000259" key="16">
    <source>
        <dbReference type="PROSITE" id="PS50113"/>
    </source>
</evidence>
<dbReference type="Pfam" id="PF01627">
    <property type="entry name" value="Hpt"/>
    <property type="match status" value="1"/>
</dbReference>
<feature type="domain" description="Response regulatory" evidence="14">
    <location>
        <begin position="856"/>
        <end position="973"/>
    </location>
</feature>
<dbReference type="InterPro" id="IPR011006">
    <property type="entry name" value="CheY-like_superfamily"/>
</dbReference>
<keyword evidence="8" id="KW-0067">ATP-binding</keyword>
<evidence type="ECO:0000256" key="3">
    <source>
        <dbReference type="ARBA" id="ARBA00012438"/>
    </source>
</evidence>
<dbReference type="NCBIfam" id="TIGR00229">
    <property type="entry name" value="sensory_box"/>
    <property type="match status" value="2"/>
</dbReference>
<dbReference type="PROSITE" id="PS50113">
    <property type="entry name" value="PAC"/>
    <property type="match status" value="3"/>
</dbReference>
<evidence type="ECO:0000259" key="15">
    <source>
        <dbReference type="PROSITE" id="PS50112"/>
    </source>
</evidence>
<protein>
    <recommendedName>
        <fullName evidence="3">histidine kinase</fullName>
        <ecNumber evidence="3">2.7.13.3</ecNumber>
    </recommendedName>
</protein>
<evidence type="ECO:0000259" key="13">
    <source>
        <dbReference type="PROSITE" id="PS50109"/>
    </source>
</evidence>
<comment type="catalytic activity">
    <reaction evidence="1">
        <text>ATP + protein L-histidine = ADP + protein N-phospho-L-histidine.</text>
        <dbReference type="EC" id="2.7.13.3"/>
    </reaction>
</comment>
<keyword evidence="4" id="KW-1003">Cell membrane</keyword>
<dbReference type="InterPro" id="IPR013655">
    <property type="entry name" value="PAS_fold_3"/>
</dbReference>
<dbReference type="SMART" id="SM00091">
    <property type="entry name" value="PAS"/>
    <property type="match status" value="3"/>
</dbReference>
<dbReference type="Pfam" id="PF08447">
    <property type="entry name" value="PAS_3"/>
    <property type="match status" value="1"/>
</dbReference>
<dbReference type="SUPFAM" id="SSF52172">
    <property type="entry name" value="CheY-like"/>
    <property type="match status" value="1"/>
</dbReference>
<comment type="subcellular location">
    <subcellularLocation>
        <location evidence="2">Cell membrane</location>
        <topology evidence="2">Multi-pass membrane protein</topology>
    </subcellularLocation>
</comment>
<keyword evidence="7" id="KW-0547">Nucleotide-binding</keyword>
<dbReference type="InterPro" id="IPR001789">
    <property type="entry name" value="Sig_transdc_resp-reg_receiver"/>
</dbReference>
<evidence type="ECO:0000256" key="2">
    <source>
        <dbReference type="ARBA" id="ARBA00004651"/>
    </source>
</evidence>
<dbReference type="PROSITE" id="PS50112">
    <property type="entry name" value="PAS"/>
    <property type="match status" value="2"/>
</dbReference>
<dbReference type="PANTHER" id="PTHR45339">
    <property type="entry name" value="HYBRID SIGNAL TRANSDUCTION HISTIDINE KINASE J"/>
    <property type="match status" value="1"/>
</dbReference>
<dbReference type="InterPro" id="IPR003594">
    <property type="entry name" value="HATPase_dom"/>
</dbReference>
<dbReference type="SUPFAM" id="SSF55874">
    <property type="entry name" value="ATPase domain of HSP90 chaperone/DNA topoisomerase II/histidine kinase"/>
    <property type="match status" value="1"/>
</dbReference>
<feature type="domain" description="PAS" evidence="15">
    <location>
        <begin position="297"/>
        <end position="367"/>
    </location>
</feature>
<keyword evidence="10" id="KW-0902">Two-component regulatory system</keyword>
<dbReference type="CDD" id="cd16922">
    <property type="entry name" value="HATPase_EvgS-ArcB-TorS-like"/>
    <property type="match status" value="1"/>
</dbReference>
<dbReference type="InterPro" id="IPR000014">
    <property type="entry name" value="PAS"/>
</dbReference>
<dbReference type="Gene3D" id="3.30.565.10">
    <property type="entry name" value="Histidine kinase-like ATPase, C-terminal domain"/>
    <property type="match status" value="1"/>
</dbReference>
<evidence type="ECO:0000256" key="6">
    <source>
        <dbReference type="ARBA" id="ARBA00022692"/>
    </source>
</evidence>
<evidence type="ECO:0000256" key="8">
    <source>
        <dbReference type="ARBA" id="ARBA00022840"/>
    </source>
</evidence>